<protein>
    <recommendedName>
        <fullName evidence="3">Multidrug export protein MepA</fullName>
    </recommendedName>
</protein>
<keyword evidence="9" id="KW-0046">Antibiotic resistance</keyword>
<dbReference type="CDD" id="cd13143">
    <property type="entry name" value="MATE_MepA_like"/>
    <property type="match status" value="1"/>
</dbReference>
<evidence type="ECO:0000256" key="7">
    <source>
        <dbReference type="ARBA" id="ARBA00022989"/>
    </source>
</evidence>
<dbReference type="GO" id="GO:0005886">
    <property type="term" value="C:plasma membrane"/>
    <property type="evidence" value="ECO:0007669"/>
    <property type="project" value="UniProtKB-SubCell"/>
</dbReference>
<proteinExistence type="inferred from homology"/>
<organism evidence="11 12">
    <name type="scientific">Odoribacter laneus YIT 12061</name>
    <dbReference type="NCBI Taxonomy" id="742817"/>
    <lineage>
        <taxon>Bacteria</taxon>
        <taxon>Pseudomonadati</taxon>
        <taxon>Bacteroidota</taxon>
        <taxon>Bacteroidia</taxon>
        <taxon>Bacteroidales</taxon>
        <taxon>Odoribacteraceae</taxon>
        <taxon>Odoribacter</taxon>
    </lineage>
</organism>
<dbReference type="InterPro" id="IPR045070">
    <property type="entry name" value="MATE_MepA-like"/>
</dbReference>
<reference evidence="11 12" key="1">
    <citation type="submission" date="2012-01" db="EMBL/GenBank/DDBJ databases">
        <title>The Genome Sequence of Odoribacter laneus YIT 12061.</title>
        <authorList>
            <consortium name="The Broad Institute Genome Sequencing Platform"/>
            <person name="Earl A."/>
            <person name="Ward D."/>
            <person name="Feldgarden M."/>
            <person name="Gevers D."/>
            <person name="Morotomi M."/>
            <person name="Young S.K."/>
            <person name="Zeng Q."/>
            <person name="Gargeya S."/>
            <person name="Fitzgerald M."/>
            <person name="Haas B."/>
            <person name="Abouelleil A."/>
            <person name="Alvarado L."/>
            <person name="Arachchi H.M."/>
            <person name="Berlin A."/>
            <person name="Chapman S.B."/>
            <person name="Gearin G."/>
            <person name="Goldberg J."/>
            <person name="Griggs A."/>
            <person name="Gujja S."/>
            <person name="Hansen M."/>
            <person name="Heiman D."/>
            <person name="Howarth C."/>
            <person name="Larimer J."/>
            <person name="Lui A."/>
            <person name="MacDonald P.J.P."/>
            <person name="McCowen C."/>
            <person name="Montmayeur A."/>
            <person name="Murphy C."/>
            <person name="Neiman D."/>
            <person name="Pearson M."/>
            <person name="Priest M."/>
            <person name="Roberts A."/>
            <person name="Saif S."/>
            <person name="Shea T."/>
            <person name="Sisk P."/>
            <person name="Stolte C."/>
            <person name="Sykes S."/>
            <person name="Wortman J."/>
            <person name="Nusbaum C."/>
            <person name="Birren B."/>
        </authorList>
    </citation>
    <scope>NUCLEOTIDE SEQUENCE [LARGE SCALE GENOMIC DNA]</scope>
    <source>
        <strain evidence="11 12">YIT 12061</strain>
    </source>
</reference>
<evidence type="ECO:0000313" key="11">
    <source>
        <dbReference type="EMBL" id="EHP48188.1"/>
    </source>
</evidence>
<keyword evidence="5" id="KW-1003">Cell membrane</keyword>
<feature type="transmembrane region" description="Helical" evidence="10">
    <location>
        <begin position="51"/>
        <end position="75"/>
    </location>
</feature>
<evidence type="ECO:0000256" key="4">
    <source>
        <dbReference type="ARBA" id="ARBA00022448"/>
    </source>
</evidence>
<evidence type="ECO:0000256" key="10">
    <source>
        <dbReference type="SAM" id="Phobius"/>
    </source>
</evidence>
<feature type="transmembrane region" description="Helical" evidence="10">
    <location>
        <begin position="387"/>
        <end position="410"/>
    </location>
</feature>
<dbReference type="PANTHER" id="PTHR43823:SF3">
    <property type="entry name" value="MULTIDRUG EXPORT PROTEIN MEPA"/>
    <property type="match status" value="1"/>
</dbReference>
<keyword evidence="12" id="KW-1185">Reference proteome</keyword>
<feature type="transmembrane region" description="Helical" evidence="10">
    <location>
        <begin position="87"/>
        <end position="109"/>
    </location>
</feature>
<dbReference type="Proteomes" id="UP000004892">
    <property type="component" value="Unassembled WGS sequence"/>
</dbReference>
<dbReference type="PATRIC" id="fig|742817.3.peg.1340"/>
<dbReference type="GO" id="GO:0015297">
    <property type="term" value="F:antiporter activity"/>
    <property type="evidence" value="ECO:0007669"/>
    <property type="project" value="InterPro"/>
</dbReference>
<evidence type="ECO:0000256" key="5">
    <source>
        <dbReference type="ARBA" id="ARBA00022475"/>
    </source>
</evidence>
<evidence type="ECO:0000256" key="3">
    <source>
        <dbReference type="ARBA" id="ARBA00022106"/>
    </source>
</evidence>
<dbReference type="PANTHER" id="PTHR43823">
    <property type="entry name" value="SPORULATION PROTEIN YKVU"/>
    <property type="match status" value="1"/>
</dbReference>
<evidence type="ECO:0000256" key="1">
    <source>
        <dbReference type="ARBA" id="ARBA00004651"/>
    </source>
</evidence>
<dbReference type="GO" id="GO:0042910">
    <property type="term" value="F:xenobiotic transmembrane transporter activity"/>
    <property type="evidence" value="ECO:0007669"/>
    <property type="project" value="InterPro"/>
</dbReference>
<keyword evidence="7 10" id="KW-1133">Transmembrane helix</keyword>
<dbReference type="STRING" id="742817.HMPREF9449_01262"/>
<feature type="transmembrane region" description="Helical" evidence="10">
    <location>
        <begin position="191"/>
        <end position="209"/>
    </location>
</feature>
<feature type="transmembrane region" description="Helical" evidence="10">
    <location>
        <begin position="230"/>
        <end position="252"/>
    </location>
</feature>
<evidence type="ECO:0000313" key="12">
    <source>
        <dbReference type="Proteomes" id="UP000004892"/>
    </source>
</evidence>
<evidence type="ECO:0000256" key="9">
    <source>
        <dbReference type="ARBA" id="ARBA00023251"/>
    </source>
</evidence>
<dbReference type="Pfam" id="PF01554">
    <property type="entry name" value="MatE"/>
    <property type="match status" value="2"/>
</dbReference>
<comment type="caution">
    <text evidence="11">The sequence shown here is derived from an EMBL/GenBank/DDBJ whole genome shotgun (WGS) entry which is preliminary data.</text>
</comment>
<dbReference type="PIRSF" id="PIRSF006603">
    <property type="entry name" value="DinF"/>
    <property type="match status" value="1"/>
</dbReference>
<dbReference type="RefSeq" id="WP_009136410.1">
    <property type="nucleotide sequence ID" value="NZ_JH594596.1"/>
</dbReference>
<dbReference type="eggNOG" id="COG0534">
    <property type="taxonomic scope" value="Bacteria"/>
</dbReference>
<feature type="transmembrane region" description="Helical" evidence="10">
    <location>
        <begin position="129"/>
        <end position="148"/>
    </location>
</feature>
<accession>H1DG76</accession>
<dbReference type="HOGENOM" id="CLU_012893_0_2_10"/>
<dbReference type="AlphaFoldDB" id="H1DG76"/>
<keyword evidence="8 10" id="KW-0472">Membrane</keyword>
<comment type="similarity">
    <text evidence="2">Belongs to the multi antimicrobial extrusion (MATE) (TC 2.A.66.1) family. MepA subfamily.</text>
</comment>
<evidence type="ECO:0000256" key="8">
    <source>
        <dbReference type="ARBA" id="ARBA00023136"/>
    </source>
</evidence>
<dbReference type="GeneID" id="98068841"/>
<evidence type="ECO:0000256" key="2">
    <source>
        <dbReference type="ARBA" id="ARBA00008417"/>
    </source>
</evidence>
<dbReference type="InterPro" id="IPR002528">
    <property type="entry name" value="MATE_fam"/>
</dbReference>
<feature type="transmembrane region" description="Helical" evidence="10">
    <location>
        <begin position="264"/>
        <end position="287"/>
    </location>
</feature>
<sequence length="441" mass="48314">MHKRAGFKLLLSYSVPAAISMMVAAFCNISDRWFIGESEGITALAGLSLTLPLMVLLTAIGSIVGTGGAILIGRCLRRKEIPIAEKILGNTFSLTFLISLLIIFILSGFQKEIILLFGGRTETLPYAVRYLNIIIPGSIFLNLTAGLTNCMRVCGFARKAAWIVFLGIILNVVSDYYFISVLGMGIEGGAIATVLSMGTCALLICFHFLSPDSPVVLRKTYFKPQARQTLKIILTGMTPFFMNLTICTVSIIMNNYLVVHGGTIAIGAYGIISSYTILIMITISGICQGMQILIHNHSGIAKVRLFRLAVYAGAGISCTGFILGEFFTGHFISPFTSHPELTRITQTGLRIVFCTLPILGFQLIVASFFQSIDKTRKALFINMSRQFIFLIPSLFVFSGLWGINGIWIAVPFSDLLSTFITTLFIKREKTHFSTVEALQNS</sequence>
<keyword evidence="6 10" id="KW-0812">Transmembrane</keyword>
<dbReference type="GO" id="GO:0046677">
    <property type="term" value="P:response to antibiotic"/>
    <property type="evidence" value="ECO:0007669"/>
    <property type="project" value="UniProtKB-KW"/>
</dbReference>
<evidence type="ECO:0000256" key="6">
    <source>
        <dbReference type="ARBA" id="ARBA00022692"/>
    </source>
</evidence>
<feature type="transmembrane region" description="Helical" evidence="10">
    <location>
        <begin position="160"/>
        <end position="179"/>
    </location>
</feature>
<gene>
    <name evidence="11" type="ORF">HMPREF9449_01262</name>
</gene>
<keyword evidence="4" id="KW-0813">Transport</keyword>
<comment type="subcellular location">
    <subcellularLocation>
        <location evidence="1">Cell membrane</location>
        <topology evidence="1">Multi-pass membrane protein</topology>
    </subcellularLocation>
</comment>
<feature type="transmembrane region" description="Helical" evidence="10">
    <location>
        <begin position="308"/>
        <end position="327"/>
    </location>
</feature>
<dbReference type="InterPro" id="IPR048279">
    <property type="entry name" value="MdtK-like"/>
</dbReference>
<feature type="transmembrane region" description="Helical" evidence="10">
    <location>
        <begin position="347"/>
        <end position="366"/>
    </location>
</feature>
<dbReference type="InterPro" id="IPR051327">
    <property type="entry name" value="MATE_MepA_subfamily"/>
</dbReference>
<dbReference type="EMBL" id="ADMC01000018">
    <property type="protein sequence ID" value="EHP48188.1"/>
    <property type="molecule type" value="Genomic_DNA"/>
</dbReference>
<name>H1DG76_9BACT</name>